<dbReference type="GO" id="GO:0005524">
    <property type="term" value="F:ATP binding"/>
    <property type="evidence" value="ECO:0007669"/>
    <property type="project" value="UniProtKB-KW"/>
</dbReference>
<dbReference type="RefSeq" id="WP_147799162.1">
    <property type="nucleotide sequence ID" value="NZ_VPFL01000005.1"/>
</dbReference>
<dbReference type="GO" id="GO:0070681">
    <property type="term" value="P:glutaminyl-tRNAGln biosynthesis via transamidation"/>
    <property type="evidence" value="ECO:0007669"/>
    <property type="project" value="TreeGrafter"/>
</dbReference>
<dbReference type="GO" id="GO:0016740">
    <property type="term" value="F:transferase activity"/>
    <property type="evidence" value="ECO:0007669"/>
    <property type="project" value="UniProtKB-KW"/>
</dbReference>
<comment type="similarity">
    <text evidence="1">Belongs to the GatC family.</text>
</comment>
<dbReference type="SUPFAM" id="SSF141000">
    <property type="entry name" value="Glu-tRNAGln amidotransferase C subunit"/>
    <property type="match status" value="1"/>
</dbReference>
<keyword evidence="1" id="KW-0547">Nucleotide-binding</keyword>
<protein>
    <recommendedName>
        <fullName evidence="1">Aspartyl/glutamyl-tRNA(Asn/Gln) amidotransferase subunit C</fullName>
        <shortName evidence="1">Asp/Glu-ADT subunit C</shortName>
        <ecNumber evidence="1">6.3.5.-</ecNumber>
    </recommendedName>
</protein>
<dbReference type="InParanoid" id="A0A5C7EMH9"/>
<proteinExistence type="inferred from homology"/>
<accession>A0A5C7EMH9</accession>
<comment type="catalytic activity">
    <reaction evidence="1">
        <text>L-glutamyl-tRNA(Gln) + L-glutamine + ATP + H2O = L-glutaminyl-tRNA(Gln) + L-glutamate + ADP + phosphate + H(+)</text>
        <dbReference type="Rhea" id="RHEA:17521"/>
        <dbReference type="Rhea" id="RHEA-COMP:9681"/>
        <dbReference type="Rhea" id="RHEA-COMP:9684"/>
        <dbReference type="ChEBI" id="CHEBI:15377"/>
        <dbReference type="ChEBI" id="CHEBI:15378"/>
        <dbReference type="ChEBI" id="CHEBI:29985"/>
        <dbReference type="ChEBI" id="CHEBI:30616"/>
        <dbReference type="ChEBI" id="CHEBI:43474"/>
        <dbReference type="ChEBI" id="CHEBI:58359"/>
        <dbReference type="ChEBI" id="CHEBI:78520"/>
        <dbReference type="ChEBI" id="CHEBI:78521"/>
        <dbReference type="ChEBI" id="CHEBI:456216"/>
    </reaction>
</comment>
<dbReference type="EMBL" id="VPFL01000005">
    <property type="protein sequence ID" value="TXF12670.1"/>
    <property type="molecule type" value="Genomic_DNA"/>
</dbReference>
<dbReference type="GO" id="GO:0050567">
    <property type="term" value="F:glutaminyl-tRNA synthase (glutamine-hydrolyzing) activity"/>
    <property type="evidence" value="ECO:0007669"/>
    <property type="project" value="UniProtKB-UniRule"/>
</dbReference>
<keyword evidence="3" id="KW-1185">Reference proteome</keyword>
<reference evidence="2 3" key="1">
    <citation type="submission" date="2019-08" db="EMBL/GenBank/DDBJ databases">
        <title>Pelomicrobium methylotrophicum gen. nov., sp. nov. a moderately thermophilic, facultatively anaerobic, lithoautotrophic and methylotrophic bacterium isolated from a terrestrial mud volcano.</title>
        <authorList>
            <person name="Slobodkina G.B."/>
            <person name="Merkel A.Y."/>
            <person name="Slobodkin A.I."/>
        </authorList>
    </citation>
    <scope>NUCLEOTIDE SEQUENCE [LARGE SCALE GENOMIC DNA]</scope>
    <source>
        <strain evidence="2 3">SM250</strain>
    </source>
</reference>
<dbReference type="Proteomes" id="UP000321201">
    <property type="component" value="Unassembled WGS sequence"/>
</dbReference>
<dbReference type="OrthoDB" id="9813938at2"/>
<keyword evidence="1" id="KW-0648">Protein biosynthesis</keyword>
<sequence length="95" mass="10570">MALSLDDVRRIAHLARIAIDEEEARAVLQQLTGIFALIEEMQAVNTAGIEPMAHAQDVILRLRPDEVTEPDQHELFQSNAPSVEAGLYLVPRVIE</sequence>
<name>A0A5C7EMH9_9PROT</name>
<dbReference type="GO" id="GO:0050566">
    <property type="term" value="F:asparaginyl-tRNA synthase (glutamine-hydrolyzing) activity"/>
    <property type="evidence" value="ECO:0007669"/>
    <property type="project" value="RHEA"/>
</dbReference>
<comment type="caution">
    <text evidence="2">The sequence shown here is derived from an EMBL/GenBank/DDBJ whole genome shotgun (WGS) entry which is preliminary data.</text>
</comment>
<dbReference type="GO" id="GO:0006412">
    <property type="term" value="P:translation"/>
    <property type="evidence" value="ECO:0007669"/>
    <property type="project" value="UniProtKB-UniRule"/>
</dbReference>
<organism evidence="2 3">
    <name type="scientific">Pelomicrobium methylotrophicum</name>
    <dbReference type="NCBI Taxonomy" id="2602750"/>
    <lineage>
        <taxon>Bacteria</taxon>
        <taxon>Pseudomonadati</taxon>
        <taxon>Pseudomonadota</taxon>
        <taxon>Hydrogenophilia</taxon>
        <taxon>Hydrogenophilia incertae sedis</taxon>
        <taxon>Pelomicrobium</taxon>
    </lineage>
</organism>
<dbReference type="NCBIfam" id="TIGR00135">
    <property type="entry name" value="gatC"/>
    <property type="match status" value="1"/>
</dbReference>
<dbReference type="PANTHER" id="PTHR15004">
    <property type="entry name" value="GLUTAMYL-TRNA(GLN) AMIDOTRANSFERASE SUBUNIT C, MITOCHONDRIAL"/>
    <property type="match status" value="1"/>
</dbReference>
<keyword evidence="1" id="KW-0436">Ligase</keyword>
<evidence type="ECO:0000256" key="1">
    <source>
        <dbReference type="HAMAP-Rule" id="MF_00122"/>
    </source>
</evidence>
<dbReference type="InterPro" id="IPR003837">
    <property type="entry name" value="GatC"/>
</dbReference>
<comment type="function">
    <text evidence="1">Allows the formation of correctly charged Asn-tRNA(Asn) or Gln-tRNA(Gln) through the transamidation of misacylated Asp-tRNA(Asn) or Glu-tRNA(Gln) in organisms which lack either or both of asparaginyl-tRNA or glutaminyl-tRNA synthetases. The reaction takes place in the presence of glutamine and ATP through an activated phospho-Asp-tRNA(Asn) or phospho-Glu-tRNA(Gln).</text>
</comment>
<comment type="catalytic activity">
    <reaction evidence="1">
        <text>L-aspartyl-tRNA(Asn) + L-glutamine + ATP + H2O = L-asparaginyl-tRNA(Asn) + L-glutamate + ADP + phosphate + 2 H(+)</text>
        <dbReference type="Rhea" id="RHEA:14513"/>
        <dbReference type="Rhea" id="RHEA-COMP:9674"/>
        <dbReference type="Rhea" id="RHEA-COMP:9677"/>
        <dbReference type="ChEBI" id="CHEBI:15377"/>
        <dbReference type="ChEBI" id="CHEBI:15378"/>
        <dbReference type="ChEBI" id="CHEBI:29985"/>
        <dbReference type="ChEBI" id="CHEBI:30616"/>
        <dbReference type="ChEBI" id="CHEBI:43474"/>
        <dbReference type="ChEBI" id="CHEBI:58359"/>
        <dbReference type="ChEBI" id="CHEBI:78515"/>
        <dbReference type="ChEBI" id="CHEBI:78516"/>
        <dbReference type="ChEBI" id="CHEBI:456216"/>
    </reaction>
</comment>
<dbReference type="Pfam" id="PF02686">
    <property type="entry name" value="GatC"/>
    <property type="match status" value="1"/>
</dbReference>
<dbReference type="GO" id="GO:0006450">
    <property type="term" value="P:regulation of translational fidelity"/>
    <property type="evidence" value="ECO:0007669"/>
    <property type="project" value="InterPro"/>
</dbReference>
<keyword evidence="2" id="KW-0808">Transferase</keyword>
<dbReference type="EC" id="6.3.5.-" evidence="1"/>
<dbReference type="PANTHER" id="PTHR15004:SF0">
    <property type="entry name" value="GLUTAMYL-TRNA(GLN) AMIDOTRANSFERASE SUBUNIT C, MITOCHONDRIAL"/>
    <property type="match status" value="1"/>
</dbReference>
<comment type="subunit">
    <text evidence="1">Heterotrimer of A, B and C subunits.</text>
</comment>
<dbReference type="AlphaFoldDB" id="A0A5C7EMH9"/>
<evidence type="ECO:0000313" key="2">
    <source>
        <dbReference type="EMBL" id="TXF12670.1"/>
    </source>
</evidence>
<dbReference type="Gene3D" id="1.10.20.60">
    <property type="entry name" value="Glu-tRNAGln amidotransferase C subunit, N-terminal domain"/>
    <property type="match status" value="1"/>
</dbReference>
<evidence type="ECO:0000313" key="3">
    <source>
        <dbReference type="Proteomes" id="UP000321201"/>
    </source>
</evidence>
<keyword evidence="1" id="KW-0067">ATP-binding</keyword>
<gene>
    <name evidence="1 2" type="primary">gatC</name>
    <name evidence="2" type="ORF">FR698_05430</name>
</gene>
<dbReference type="HAMAP" id="MF_00122">
    <property type="entry name" value="GatC"/>
    <property type="match status" value="1"/>
</dbReference>
<dbReference type="InterPro" id="IPR036113">
    <property type="entry name" value="Asp/Glu-ADT_sf_sub_c"/>
</dbReference>